<dbReference type="GO" id="GO:0042795">
    <property type="term" value="P:snRNA transcription by RNA polymerase II"/>
    <property type="evidence" value="ECO:0007669"/>
    <property type="project" value="TreeGrafter"/>
</dbReference>
<dbReference type="InterPro" id="IPR001005">
    <property type="entry name" value="SANT/Myb"/>
</dbReference>
<dbReference type="Proteomes" id="UP000572817">
    <property type="component" value="Unassembled WGS sequence"/>
</dbReference>
<dbReference type="GO" id="GO:0001006">
    <property type="term" value="F:RNA polymerase III type 3 promoter sequence-specific DNA binding"/>
    <property type="evidence" value="ECO:0007669"/>
    <property type="project" value="TreeGrafter"/>
</dbReference>
<feature type="compositionally biased region" description="Polar residues" evidence="5">
    <location>
        <begin position="179"/>
        <end position="192"/>
    </location>
</feature>
<evidence type="ECO:0000256" key="3">
    <source>
        <dbReference type="ARBA" id="ARBA00023163"/>
    </source>
</evidence>
<dbReference type="EMBL" id="WWBZ02000013">
    <property type="protein sequence ID" value="KAF4310692.1"/>
    <property type="molecule type" value="Genomic_DNA"/>
</dbReference>
<proteinExistence type="predicted"/>
<keyword evidence="4" id="KW-0539">Nucleus</keyword>
<evidence type="ECO:0000313" key="9">
    <source>
        <dbReference type="Proteomes" id="UP000572817"/>
    </source>
</evidence>
<dbReference type="GO" id="GO:0000978">
    <property type="term" value="F:RNA polymerase II cis-regulatory region sequence-specific DNA binding"/>
    <property type="evidence" value="ECO:0007669"/>
    <property type="project" value="TreeGrafter"/>
</dbReference>
<organism evidence="8 9">
    <name type="scientific">Botryosphaeria dothidea</name>
    <dbReference type="NCBI Taxonomy" id="55169"/>
    <lineage>
        <taxon>Eukaryota</taxon>
        <taxon>Fungi</taxon>
        <taxon>Dikarya</taxon>
        <taxon>Ascomycota</taxon>
        <taxon>Pezizomycotina</taxon>
        <taxon>Dothideomycetes</taxon>
        <taxon>Dothideomycetes incertae sedis</taxon>
        <taxon>Botryosphaeriales</taxon>
        <taxon>Botryosphaeriaceae</taxon>
        <taxon>Botryosphaeria</taxon>
    </lineage>
</organism>
<evidence type="ECO:0000256" key="4">
    <source>
        <dbReference type="ARBA" id="ARBA00023242"/>
    </source>
</evidence>
<dbReference type="PROSITE" id="PS51294">
    <property type="entry name" value="HTH_MYB"/>
    <property type="match status" value="2"/>
</dbReference>
<feature type="compositionally biased region" description="Polar residues" evidence="5">
    <location>
        <begin position="228"/>
        <end position="237"/>
    </location>
</feature>
<dbReference type="Pfam" id="PF13921">
    <property type="entry name" value="Myb_DNA-bind_6"/>
    <property type="match status" value="1"/>
</dbReference>
<dbReference type="OrthoDB" id="2143914at2759"/>
<evidence type="ECO:0000256" key="2">
    <source>
        <dbReference type="ARBA" id="ARBA00023125"/>
    </source>
</evidence>
<feature type="domain" description="HTH myb-type" evidence="7">
    <location>
        <begin position="5"/>
        <end position="62"/>
    </location>
</feature>
<feature type="domain" description="Myb-like" evidence="6">
    <location>
        <begin position="5"/>
        <end position="63"/>
    </location>
</feature>
<evidence type="ECO:0000259" key="7">
    <source>
        <dbReference type="PROSITE" id="PS51294"/>
    </source>
</evidence>
<dbReference type="SUPFAM" id="SSF46689">
    <property type="entry name" value="Homeodomain-like"/>
    <property type="match status" value="2"/>
</dbReference>
<comment type="caution">
    <text evidence="8">The sequence shown here is derived from an EMBL/GenBank/DDBJ whole genome shotgun (WGS) entry which is preliminary data.</text>
</comment>
<sequence length="300" mass="33650">MSAQDPARVRRFWTPKEDEILISEAERLQTVVQEGVQNSWSLIATKLPGRTNKDCRKRWLKVCKDVNKGVWTADEDERLRRGIETYGQRWTEVAVVVGTRHADQCAKRWQHSLDPSLTHAPWTPDEDELLLTSVGVHGRKWKTITEQHFLGRSVTDVKNSRERKEVNNNEDRAAPTTAAVDTSSSPRTSTTQACTTPCYDFDFDVSDLDTGSLHNLDPALLPPHQARGTASSLSAGSDRSRDTPASWGVDEGDEQQQGRRSLTTLTLVDVRPDTLHKVLDILIKDNTKVSMSLDMGGQQH</sequence>
<dbReference type="GO" id="GO:0042796">
    <property type="term" value="P:snRNA transcription by RNA polymerase III"/>
    <property type="evidence" value="ECO:0007669"/>
    <property type="project" value="TreeGrafter"/>
</dbReference>
<evidence type="ECO:0000256" key="1">
    <source>
        <dbReference type="ARBA" id="ARBA00023015"/>
    </source>
</evidence>
<feature type="domain" description="Myb-like" evidence="6">
    <location>
        <begin position="65"/>
        <end position="113"/>
    </location>
</feature>
<feature type="domain" description="HTH myb-type" evidence="7">
    <location>
        <begin position="64"/>
        <end position="117"/>
    </location>
</feature>
<dbReference type="CDD" id="cd00167">
    <property type="entry name" value="SANT"/>
    <property type="match status" value="3"/>
</dbReference>
<evidence type="ECO:0000256" key="5">
    <source>
        <dbReference type="SAM" id="MobiDB-lite"/>
    </source>
</evidence>
<dbReference type="Gene3D" id="1.10.10.60">
    <property type="entry name" value="Homeodomain-like"/>
    <property type="match status" value="3"/>
</dbReference>
<dbReference type="Pfam" id="PF00249">
    <property type="entry name" value="Myb_DNA-binding"/>
    <property type="match status" value="1"/>
</dbReference>
<gene>
    <name evidence="8" type="ORF">GTA08_BOTSDO13641</name>
</gene>
<accession>A0A8H4NCY0</accession>
<keyword evidence="1" id="KW-0805">Transcription regulation</keyword>
<dbReference type="PANTHER" id="PTHR46621">
    <property type="entry name" value="SNRNA-ACTIVATING PROTEIN COMPLEX SUBUNIT 4"/>
    <property type="match status" value="1"/>
</dbReference>
<feature type="region of interest" description="Disordered" evidence="5">
    <location>
        <begin position="155"/>
        <end position="192"/>
    </location>
</feature>
<feature type="domain" description="Myb-like" evidence="6">
    <location>
        <begin position="114"/>
        <end position="159"/>
    </location>
</feature>
<dbReference type="PANTHER" id="PTHR46621:SF1">
    <property type="entry name" value="SNRNA-ACTIVATING PROTEIN COMPLEX SUBUNIT 4"/>
    <property type="match status" value="1"/>
</dbReference>
<keyword evidence="2" id="KW-0238">DNA-binding</keyword>
<feature type="region of interest" description="Disordered" evidence="5">
    <location>
        <begin position="216"/>
        <end position="260"/>
    </location>
</feature>
<evidence type="ECO:0000313" key="8">
    <source>
        <dbReference type="EMBL" id="KAF4310692.1"/>
    </source>
</evidence>
<dbReference type="GO" id="GO:0019185">
    <property type="term" value="C:snRNA-activating protein complex"/>
    <property type="evidence" value="ECO:0007669"/>
    <property type="project" value="TreeGrafter"/>
</dbReference>
<evidence type="ECO:0000259" key="6">
    <source>
        <dbReference type="PROSITE" id="PS50090"/>
    </source>
</evidence>
<dbReference type="PROSITE" id="PS50090">
    <property type="entry name" value="MYB_LIKE"/>
    <property type="match status" value="3"/>
</dbReference>
<dbReference type="AlphaFoldDB" id="A0A8H4NCY0"/>
<dbReference type="InterPro" id="IPR051575">
    <property type="entry name" value="Myb-like_DNA-bd"/>
</dbReference>
<feature type="compositionally biased region" description="Basic and acidic residues" evidence="5">
    <location>
        <begin position="158"/>
        <end position="173"/>
    </location>
</feature>
<dbReference type="InterPro" id="IPR009057">
    <property type="entry name" value="Homeodomain-like_sf"/>
</dbReference>
<keyword evidence="3" id="KW-0804">Transcription</keyword>
<dbReference type="SMART" id="SM00717">
    <property type="entry name" value="SANT"/>
    <property type="match status" value="3"/>
</dbReference>
<dbReference type="InterPro" id="IPR017930">
    <property type="entry name" value="Myb_dom"/>
</dbReference>
<protein>
    <submittedName>
        <fullName evidence="8">Bcbas1</fullName>
    </submittedName>
</protein>
<name>A0A8H4NCY0_9PEZI</name>
<reference evidence="8" key="1">
    <citation type="submission" date="2020-04" db="EMBL/GenBank/DDBJ databases">
        <title>Genome Assembly and Annotation of Botryosphaeria dothidea sdau 11-99, a Latent Pathogen of Apple Fruit Ring Rot in China.</title>
        <authorList>
            <person name="Yu C."/>
            <person name="Diao Y."/>
            <person name="Lu Q."/>
            <person name="Zhao J."/>
            <person name="Cui S."/>
            <person name="Peng C."/>
            <person name="He B."/>
            <person name="Liu H."/>
        </authorList>
    </citation>
    <scope>NUCLEOTIDE SEQUENCE [LARGE SCALE GENOMIC DNA]</scope>
    <source>
        <strain evidence="8">Sdau11-99</strain>
    </source>
</reference>
<keyword evidence="9" id="KW-1185">Reference proteome</keyword>